<dbReference type="Gene3D" id="3.40.50.1450">
    <property type="entry name" value="HybD-like"/>
    <property type="match status" value="1"/>
</dbReference>
<keyword evidence="4" id="KW-0378">Hydrolase</keyword>
<dbReference type="PANTHER" id="PTHR30302:SF1">
    <property type="entry name" value="HYDROGENASE 2 MATURATION PROTEASE"/>
    <property type="match status" value="1"/>
</dbReference>
<dbReference type="GO" id="GO:0008047">
    <property type="term" value="F:enzyme activator activity"/>
    <property type="evidence" value="ECO:0007669"/>
    <property type="project" value="InterPro"/>
</dbReference>
<evidence type="ECO:0000313" key="6">
    <source>
        <dbReference type="EMBL" id="MRG93728.1"/>
    </source>
</evidence>
<keyword evidence="7" id="KW-1185">Reference proteome</keyword>
<dbReference type="NCBIfam" id="TIGR00072">
    <property type="entry name" value="hydrog_prot"/>
    <property type="match status" value="1"/>
</dbReference>
<dbReference type="AlphaFoldDB" id="A0A6N7PNW2"/>
<reference evidence="6 7" key="1">
    <citation type="submission" date="2019-10" db="EMBL/GenBank/DDBJ databases">
        <title>A soil myxobacterium in the family Polyangiaceae.</title>
        <authorList>
            <person name="Li Y."/>
            <person name="Wang J."/>
        </authorList>
    </citation>
    <scope>NUCLEOTIDE SEQUENCE [LARGE SCALE GENOMIC DNA]</scope>
    <source>
        <strain evidence="6 7">DSM 14734</strain>
    </source>
</reference>
<sequence>MVVRRRRAACSGTNTRWTRPGSSRTPASCRPPRKIRNASSGTSGSSPRRSPRCPTRRPRGAPSRPCGISIRVSPARPIFCGSPSNGRIDVVVRVIGIGQRAAGDDGLGPAVVDALRSEGALEGVDLCEVNEPSALLPLLSGARRVILVDAALGGGEPGAVHVLAPEALLGGEIAPISTHGISVGQALGLARALEPEVVCQDIQIVAVSVERPACLAYGLSPEALAAVPRAARAVRDLVAGVR</sequence>
<comment type="similarity">
    <text evidence="1">Belongs to the peptidase A31 family.</text>
</comment>
<evidence type="ECO:0000256" key="1">
    <source>
        <dbReference type="ARBA" id="ARBA00006814"/>
    </source>
</evidence>
<gene>
    <name evidence="6" type="ORF">GF068_17685</name>
</gene>
<keyword evidence="2 6" id="KW-0645">Protease</keyword>
<organism evidence="6 7">
    <name type="scientific">Polyangium spumosum</name>
    <dbReference type="NCBI Taxonomy" id="889282"/>
    <lineage>
        <taxon>Bacteria</taxon>
        <taxon>Pseudomonadati</taxon>
        <taxon>Myxococcota</taxon>
        <taxon>Polyangia</taxon>
        <taxon>Polyangiales</taxon>
        <taxon>Polyangiaceae</taxon>
        <taxon>Polyangium</taxon>
    </lineage>
</organism>
<dbReference type="Pfam" id="PF01750">
    <property type="entry name" value="HycI"/>
    <property type="match status" value="1"/>
</dbReference>
<feature type="compositionally biased region" description="Low complexity" evidence="5">
    <location>
        <begin position="39"/>
        <end position="48"/>
    </location>
</feature>
<evidence type="ECO:0000256" key="3">
    <source>
        <dbReference type="ARBA" id="ARBA00022750"/>
    </source>
</evidence>
<feature type="region of interest" description="Disordered" evidence="5">
    <location>
        <begin position="1"/>
        <end position="68"/>
    </location>
</feature>
<keyword evidence="3" id="KW-0064">Aspartyl protease</keyword>
<dbReference type="SUPFAM" id="SSF53163">
    <property type="entry name" value="HybD-like"/>
    <property type="match status" value="1"/>
</dbReference>
<dbReference type="EMBL" id="WJIE01000005">
    <property type="protein sequence ID" value="MRG93728.1"/>
    <property type="molecule type" value="Genomic_DNA"/>
</dbReference>
<dbReference type="Proteomes" id="UP000440224">
    <property type="component" value="Unassembled WGS sequence"/>
</dbReference>
<evidence type="ECO:0000313" key="7">
    <source>
        <dbReference type="Proteomes" id="UP000440224"/>
    </source>
</evidence>
<evidence type="ECO:0000256" key="5">
    <source>
        <dbReference type="SAM" id="MobiDB-lite"/>
    </source>
</evidence>
<dbReference type="GO" id="GO:0016485">
    <property type="term" value="P:protein processing"/>
    <property type="evidence" value="ECO:0007669"/>
    <property type="project" value="TreeGrafter"/>
</dbReference>
<protein>
    <submittedName>
        <fullName evidence="6">Hydrogenase maturation protease</fullName>
    </submittedName>
</protein>
<evidence type="ECO:0000256" key="4">
    <source>
        <dbReference type="ARBA" id="ARBA00022801"/>
    </source>
</evidence>
<accession>A0A6N7PNW2</accession>
<feature type="compositionally biased region" description="Basic residues" evidence="5">
    <location>
        <begin position="49"/>
        <end position="59"/>
    </location>
</feature>
<name>A0A6N7PNW2_9BACT</name>
<dbReference type="GO" id="GO:0004190">
    <property type="term" value="F:aspartic-type endopeptidase activity"/>
    <property type="evidence" value="ECO:0007669"/>
    <property type="project" value="UniProtKB-KW"/>
</dbReference>
<feature type="compositionally biased region" description="Polar residues" evidence="5">
    <location>
        <begin position="11"/>
        <end position="26"/>
    </location>
</feature>
<dbReference type="CDD" id="cd00518">
    <property type="entry name" value="H2MP"/>
    <property type="match status" value="1"/>
</dbReference>
<comment type="caution">
    <text evidence="6">The sequence shown here is derived from an EMBL/GenBank/DDBJ whole genome shotgun (WGS) entry which is preliminary data.</text>
</comment>
<proteinExistence type="inferred from homology"/>
<dbReference type="InterPro" id="IPR000671">
    <property type="entry name" value="Peptidase_A31"/>
</dbReference>
<evidence type="ECO:0000256" key="2">
    <source>
        <dbReference type="ARBA" id="ARBA00022670"/>
    </source>
</evidence>
<dbReference type="InterPro" id="IPR023430">
    <property type="entry name" value="Pept_HybD-like_dom_sf"/>
</dbReference>
<dbReference type="PANTHER" id="PTHR30302">
    <property type="entry name" value="HYDROGENASE 1 MATURATION PROTEASE"/>
    <property type="match status" value="1"/>
</dbReference>